<protein>
    <submittedName>
        <fullName evidence="1">Uncharacterized protein</fullName>
    </submittedName>
</protein>
<comment type="caution">
    <text evidence="1">The sequence shown here is derived from an EMBL/GenBank/DDBJ whole genome shotgun (WGS) entry which is preliminary data.</text>
</comment>
<dbReference type="EMBL" id="LAZR01056836">
    <property type="protein sequence ID" value="KKK73319.1"/>
    <property type="molecule type" value="Genomic_DNA"/>
</dbReference>
<evidence type="ECO:0000313" key="1">
    <source>
        <dbReference type="EMBL" id="KKK73319.1"/>
    </source>
</evidence>
<sequence length="86" mass="9449">MGFCLYREGHFPVGNPVLRQLSMDAQGKKLLAMRHILLMLREDLTMTDASSILGYRVVQMGTEIAQAEGGIDALLSADIGLRQEDA</sequence>
<dbReference type="AlphaFoldDB" id="A0A0F9A3X6"/>
<proteinExistence type="predicted"/>
<accession>A0A0F9A3X6</accession>
<name>A0A0F9A3X6_9ZZZZ</name>
<organism evidence="1">
    <name type="scientific">marine sediment metagenome</name>
    <dbReference type="NCBI Taxonomy" id="412755"/>
    <lineage>
        <taxon>unclassified sequences</taxon>
        <taxon>metagenomes</taxon>
        <taxon>ecological metagenomes</taxon>
    </lineage>
</organism>
<reference evidence="1" key="1">
    <citation type="journal article" date="2015" name="Nature">
        <title>Complex archaea that bridge the gap between prokaryotes and eukaryotes.</title>
        <authorList>
            <person name="Spang A."/>
            <person name="Saw J.H."/>
            <person name="Jorgensen S.L."/>
            <person name="Zaremba-Niedzwiedzka K."/>
            <person name="Martijn J."/>
            <person name="Lind A.E."/>
            <person name="van Eijk R."/>
            <person name="Schleper C."/>
            <person name="Guy L."/>
            <person name="Ettema T.J."/>
        </authorList>
    </citation>
    <scope>NUCLEOTIDE SEQUENCE</scope>
</reference>
<gene>
    <name evidence="1" type="ORF">LCGC14_2895020</name>
</gene>